<feature type="region of interest" description="Disordered" evidence="3">
    <location>
        <begin position="170"/>
        <end position="254"/>
    </location>
</feature>
<dbReference type="InterPro" id="IPR050055">
    <property type="entry name" value="EF-Tu_GTPase"/>
</dbReference>
<feature type="compositionally biased region" description="Low complexity" evidence="3">
    <location>
        <begin position="173"/>
        <end position="187"/>
    </location>
</feature>
<keyword evidence="1" id="KW-0547">Nucleotide-binding</keyword>
<dbReference type="GO" id="GO:0005525">
    <property type="term" value="F:GTP binding"/>
    <property type="evidence" value="ECO:0007669"/>
    <property type="project" value="UniProtKB-KW"/>
</dbReference>
<name>A0A9J6FPT0_HAELO</name>
<dbReference type="CDD" id="cd03708">
    <property type="entry name" value="GTPBP_III"/>
    <property type="match status" value="1"/>
</dbReference>
<proteinExistence type="predicted"/>
<evidence type="ECO:0000313" key="5">
    <source>
        <dbReference type="Proteomes" id="UP000821853"/>
    </source>
</evidence>
<feature type="compositionally biased region" description="Basic residues" evidence="3">
    <location>
        <begin position="237"/>
        <end position="247"/>
    </location>
</feature>
<dbReference type="OrthoDB" id="7389608at2759"/>
<dbReference type="SUPFAM" id="SSF50465">
    <property type="entry name" value="EF-Tu/eEF-1alpha/eIF2-gamma C-terminal domain"/>
    <property type="match status" value="1"/>
</dbReference>
<dbReference type="GO" id="GO:0003746">
    <property type="term" value="F:translation elongation factor activity"/>
    <property type="evidence" value="ECO:0007669"/>
    <property type="project" value="TreeGrafter"/>
</dbReference>
<dbReference type="VEuPathDB" id="VectorBase:HLOH_044024"/>
<dbReference type="AlphaFoldDB" id="A0A9J6FPT0"/>
<dbReference type="InterPro" id="IPR009001">
    <property type="entry name" value="Transl_elong_EF1A/Init_IF2_C"/>
</dbReference>
<organism evidence="4 5">
    <name type="scientific">Haemaphysalis longicornis</name>
    <name type="common">Bush tick</name>
    <dbReference type="NCBI Taxonomy" id="44386"/>
    <lineage>
        <taxon>Eukaryota</taxon>
        <taxon>Metazoa</taxon>
        <taxon>Ecdysozoa</taxon>
        <taxon>Arthropoda</taxon>
        <taxon>Chelicerata</taxon>
        <taxon>Arachnida</taxon>
        <taxon>Acari</taxon>
        <taxon>Parasitiformes</taxon>
        <taxon>Ixodida</taxon>
        <taxon>Ixodoidea</taxon>
        <taxon>Ixodidae</taxon>
        <taxon>Haemaphysalinae</taxon>
        <taxon>Haemaphysalis</taxon>
    </lineage>
</organism>
<reference evidence="4 5" key="1">
    <citation type="journal article" date="2020" name="Cell">
        <title>Large-Scale Comparative Analyses of Tick Genomes Elucidate Their Genetic Diversity and Vector Capacities.</title>
        <authorList>
            <consortium name="Tick Genome and Microbiome Consortium (TIGMIC)"/>
            <person name="Jia N."/>
            <person name="Wang J."/>
            <person name="Shi W."/>
            <person name="Du L."/>
            <person name="Sun Y."/>
            <person name="Zhan W."/>
            <person name="Jiang J.F."/>
            <person name="Wang Q."/>
            <person name="Zhang B."/>
            <person name="Ji P."/>
            <person name="Bell-Sakyi L."/>
            <person name="Cui X.M."/>
            <person name="Yuan T.T."/>
            <person name="Jiang B.G."/>
            <person name="Yang W.F."/>
            <person name="Lam T.T."/>
            <person name="Chang Q.C."/>
            <person name="Ding S.J."/>
            <person name="Wang X.J."/>
            <person name="Zhu J.G."/>
            <person name="Ruan X.D."/>
            <person name="Zhao L."/>
            <person name="Wei J.T."/>
            <person name="Ye R.Z."/>
            <person name="Que T.C."/>
            <person name="Du C.H."/>
            <person name="Zhou Y.H."/>
            <person name="Cheng J.X."/>
            <person name="Dai P.F."/>
            <person name="Guo W.B."/>
            <person name="Han X.H."/>
            <person name="Huang E.J."/>
            <person name="Li L.F."/>
            <person name="Wei W."/>
            <person name="Gao Y.C."/>
            <person name="Liu J.Z."/>
            <person name="Shao H.Z."/>
            <person name="Wang X."/>
            <person name="Wang C.C."/>
            <person name="Yang T.C."/>
            <person name="Huo Q.B."/>
            <person name="Li W."/>
            <person name="Chen H.Y."/>
            <person name="Chen S.E."/>
            <person name="Zhou L.G."/>
            <person name="Ni X.B."/>
            <person name="Tian J.H."/>
            <person name="Sheng Y."/>
            <person name="Liu T."/>
            <person name="Pan Y.S."/>
            <person name="Xia L.Y."/>
            <person name="Li J."/>
            <person name="Zhao F."/>
            <person name="Cao W.C."/>
        </authorList>
    </citation>
    <scope>NUCLEOTIDE SEQUENCE [LARGE SCALE GENOMIC DNA]</scope>
    <source>
        <strain evidence="4">HaeL-2018</strain>
    </source>
</reference>
<comment type="caution">
    <text evidence="4">The sequence shown here is derived from an EMBL/GenBank/DDBJ whole genome shotgun (WGS) entry which is preliminary data.</text>
</comment>
<keyword evidence="2" id="KW-0342">GTP-binding</keyword>
<accession>A0A9J6FPT0</accession>
<evidence type="ECO:0000256" key="2">
    <source>
        <dbReference type="ARBA" id="ARBA00023134"/>
    </source>
</evidence>
<dbReference type="PANTHER" id="PTHR43721">
    <property type="entry name" value="ELONGATION FACTOR TU-RELATED"/>
    <property type="match status" value="1"/>
</dbReference>
<evidence type="ECO:0000313" key="4">
    <source>
        <dbReference type="EMBL" id="KAH9365250.1"/>
    </source>
</evidence>
<gene>
    <name evidence="4" type="ORF">HPB48_015948</name>
</gene>
<sequence>MLSSRPQQVKRSDIRKGMVLVSAKLEPKSCWEFEGEILVLHHPTTISPRYQAMGRCGGEMRDIREDVLLFLFPRSALGWCGGKTRDIREDVVPLLLFPSALWQHRQTASILSMSTDCLRTGDKALVRFRFIKNPEYLRPGMRLVFREGRTKAVGNVLRLYPPVPGIGGHYHGAAKAQASKPQQQQQQGRNNGTTTAAAVPASENNGDAPLAEQISDAISVGGLSSLPPRAENEPQKASKRNRGRFRGPRMAPVI</sequence>
<protein>
    <submittedName>
        <fullName evidence="4">Uncharacterized protein</fullName>
    </submittedName>
</protein>
<evidence type="ECO:0000256" key="3">
    <source>
        <dbReference type="SAM" id="MobiDB-lite"/>
    </source>
</evidence>
<dbReference type="Proteomes" id="UP000821853">
    <property type="component" value="Unassembled WGS sequence"/>
</dbReference>
<dbReference type="PANTHER" id="PTHR43721:SF9">
    <property type="entry name" value="GTP-BINDING PROTEIN 1"/>
    <property type="match status" value="1"/>
</dbReference>
<keyword evidence="5" id="KW-1185">Reference proteome</keyword>
<dbReference type="EMBL" id="JABSTR010000003">
    <property type="protein sequence ID" value="KAH9365250.1"/>
    <property type="molecule type" value="Genomic_DNA"/>
</dbReference>
<evidence type="ECO:0000256" key="1">
    <source>
        <dbReference type="ARBA" id="ARBA00022741"/>
    </source>
</evidence>